<accession>A0AAU9QY80</accession>
<gene>
    <name evidence="1" type="ORF">THF1A12_660005</name>
</gene>
<protein>
    <recommendedName>
        <fullName evidence="3">CPXCG motif-containing cysteine-rich protein</fullName>
    </recommendedName>
</protein>
<dbReference type="EMBL" id="CAKMUD010000123">
    <property type="protein sequence ID" value="CAH1603194.1"/>
    <property type="molecule type" value="Genomic_DNA"/>
</dbReference>
<evidence type="ECO:0000313" key="1">
    <source>
        <dbReference type="EMBL" id="CAH1603194.1"/>
    </source>
</evidence>
<name>A0AAU9QY80_9VIBR</name>
<reference evidence="1" key="1">
    <citation type="submission" date="2022-01" db="EMBL/GenBank/DDBJ databases">
        <authorList>
            <person name="Lagorce A."/>
        </authorList>
    </citation>
    <scope>NUCLEOTIDE SEQUENCE</scope>
    <source>
        <strain evidence="1">Th15_F1_A12</strain>
    </source>
</reference>
<dbReference type="AlphaFoldDB" id="A0AAU9QY80"/>
<organism evidence="1 2">
    <name type="scientific">Vibrio jasicida</name>
    <dbReference type="NCBI Taxonomy" id="766224"/>
    <lineage>
        <taxon>Bacteria</taxon>
        <taxon>Pseudomonadati</taxon>
        <taxon>Pseudomonadota</taxon>
        <taxon>Gammaproteobacteria</taxon>
        <taxon>Vibrionales</taxon>
        <taxon>Vibrionaceae</taxon>
        <taxon>Vibrio</taxon>
    </lineage>
</organism>
<comment type="caution">
    <text evidence="1">The sequence shown here is derived from an EMBL/GenBank/DDBJ whole genome shotgun (WGS) entry which is preliminary data.</text>
</comment>
<evidence type="ECO:0008006" key="3">
    <source>
        <dbReference type="Google" id="ProtNLM"/>
    </source>
</evidence>
<evidence type="ECO:0000313" key="2">
    <source>
        <dbReference type="Proteomes" id="UP001295462"/>
    </source>
</evidence>
<proteinExistence type="predicted"/>
<sequence length="57" mass="6676">MRCPTCEKQIGWDWLEDECIDPNEEFECPHCGETLRYEIDEGTYLGAQHITIEVVDD</sequence>
<dbReference type="RefSeq" id="WP_181027904.1">
    <property type="nucleotide sequence ID" value="NZ_CAKMTZ010000120.1"/>
</dbReference>
<dbReference type="Proteomes" id="UP001295462">
    <property type="component" value="Unassembled WGS sequence"/>
</dbReference>